<evidence type="ECO:0000256" key="1">
    <source>
        <dbReference type="ARBA" id="ARBA00001946"/>
    </source>
</evidence>
<dbReference type="CDD" id="cd04664">
    <property type="entry name" value="NUDIX_DHNTPase_like"/>
    <property type="match status" value="1"/>
</dbReference>
<keyword evidence="5" id="KW-1185">Reference proteome</keyword>
<proteinExistence type="predicted"/>
<dbReference type="PANTHER" id="PTHR21340:SF0">
    <property type="entry name" value="BIS(5'-NUCLEOSYL)-TETRAPHOSPHATASE [ASYMMETRICAL]"/>
    <property type="match status" value="1"/>
</dbReference>
<evidence type="ECO:0000313" key="5">
    <source>
        <dbReference type="Proteomes" id="UP001060123"/>
    </source>
</evidence>
<dbReference type="PROSITE" id="PS51462">
    <property type="entry name" value="NUDIX"/>
    <property type="match status" value="1"/>
</dbReference>
<evidence type="ECO:0000259" key="3">
    <source>
        <dbReference type="PROSITE" id="PS51462"/>
    </source>
</evidence>
<reference evidence="4" key="1">
    <citation type="submission" date="2022-09" db="EMBL/GenBank/DDBJ databases">
        <title>Australian commercial rhizobial inoculants.</title>
        <authorList>
            <person name="Kohlmeier M.G."/>
            <person name="O'Hara G.W."/>
            <person name="Colombi E."/>
            <person name="Ramsay J.P."/>
            <person name="Terpolilli J."/>
        </authorList>
    </citation>
    <scope>NUCLEOTIDE SEQUENCE</scope>
    <source>
        <strain evidence="4">WSM1592</strain>
        <plasmid evidence="4">pWSM1592_2</plasmid>
    </source>
</reference>
<keyword evidence="4" id="KW-0614">Plasmid</keyword>
<dbReference type="SUPFAM" id="SSF55811">
    <property type="entry name" value="Nudix"/>
    <property type="match status" value="1"/>
</dbReference>
<dbReference type="EMBL" id="CP104145">
    <property type="protein sequence ID" value="UWU19253.1"/>
    <property type="molecule type" value="Genomic_DNA"/>
</dbReference>
<dbReference type="InterPro" id="IPR051325">
    <property type="entry name" value="Nudix_hydrolase_domain"/>
</dbReference>
<organism evidence="4 5">
    <name type="scientific">Rhizobium sullae</name>
    <name type="common">Rhizobium hedysari</name>
    <dbReference type="NCBI Taxonomy" id="50338"/>
    <lineage>
        <taxon>Bacteria</taxon>
        <taxon>Pseudomonadati</taxon>
        <taxon>Pseudomonadota</taxon>
        <taxon>Alphaproteobacteria</taxon>
        <taxon>Hyphomicrobiales</taxon>
        <taxon>Rhizobiaceae</taxon>
        <taxon>Rhizobium/Agrobacterium group</taxon>
        <taxon>Rhizobium</taxon>
    </lineage>
</organism>
<dbReference type="PROSITE" id="PS00893">
    <property type="entry name" value="NUDIX_BOX"/>
    <property type="match status" value="1"/>
</dbReference>
<dbReference type="InterPro" id="IPR015797">
    <property type="entry name" value="NUDIX_hydrolase-like_dom_sf"/>
</dbReference>
<dbReference type="PANTHER" id="PTHR21340">
    <property type="entry name" value="DIADENOSINE 5,5-P1,P4-TETRAPHOSPHATE PYROPHOSPHOHYDROLASE MUTT"/>
    <property type="match status" value="1"/>
</dbReference>
<dbReference type="RefSeq" id="WP_027513355.1">
    <property type="nucleotide sequence ID" value="NZ_CP104145.1"/>
</dbReference>
<dbReference type="InterPro" id="IPR000086">
    <property type="entry name" value="NUDIX_hydrolase_dom"/>
</dbReference>
<keyword evidence="2" id="KW-0378">Hydrolase</keyword>
<feature type="domain" description="Nudix hydrolase" evidence="3">
    <location>
        <begin position="6"/>
        <end position="137"/>
    </location>
</feature>
<comment type="cofactor">
    <cofactor evidence="1">
        <name>Mg(2+)</name>
        <dbReference type="ChEBI" id="CHEBI:18420"/>
    </cofactor>
</comment>
<dbReference type="Proteomes" id="UP001060123">
    <property type="component" value="Plasmid pWSM1592_2"/>
</dbReference>
<geneLocation type="plasmid" evidence="4 5">
    <name>pWSM1592_2</name>
</geneLocation>
<dbReference type="InterPro" id="IPR020084">
    <property type="entry name" value="NUDIX_hydrolase_CS"/>
</dbReference>
<name>A0ABY5XZG4_RHISU</name>
<sequence length="164" mass="18794">MAEIPIRCFAVSVVLLRRVPAECEVLLLRRNHTLVGEWCQIAGAIEEGEKAWEAALREASEETNLTCDRLYSADICEQFYEADRDAISMLPVFVGFVDADATVVLNHEHSEFRWVSFEAALEMVPFAGQRHVLRHVEAEFVRREPVRHLLIEAACRWPWSARNS</sequence>
<dbReference type="Gene3D" id="3.90.79.10">
    <property type="entry name" value="Nucleoside Triphosphate Pyrophosphohydrolase"/>
    <property type="match status" value="1"/>
</dbReference>
<gene>
    <name evidence="4" type="ORF">N2599_36290</name>
</gene>
<evidence type="ECO:0000256" key="2">
    <source>
        <dbReference type="ARBA" id="ARBA00022801"/>
    </source>
</evidence>
<accession>A0ABY5XZG4</accession>
<evidence type="ECO:0000313" key="4">
    <source>
        <dbReference type="EMBL" id="UWU19253.1"/>
    </source>
</evidence>
<dbReference type="Pfam" id="PF00293">
    <property type="entry name" value="NUDIX"/>
    <property type="match status" value="1"/>
</dbReference>
<protein>
    <submittedName>
        <fullName evidence="4">NUDIX domain-containing protein</fullName>
    </submittedName>
</protein>